<dbReference type="eggNOG" id="ENOG5032HTB">
    <property type="taxonomic scope" value="Bacteria"/>
</dbReference>
<keyword evidence="2" id="KW-1185">Reference proteome</keyword>
<protein>
    <submittedName>
        <fullName evidence="1">Uncharacterized protein</fullName>
    </submittedName>
</protein>
<dbReference type="PATRIC" id="fig|1028307.3.peg.2046"/>
<dbReference type="Proteomes" id="UP000008881">
    <property type="component" value="Chromosome"/>
</dbReference>
<dbReference type="AlphaFoldDB" id="A0A0H3FVV0"/>
<dbReference type="GeneID" id="93310233"/>
<dbReference type="KEGG" id="eae:EAE_10270"/>
<evidence type="ECO:0000313" key="1">
    <source>
        <dbReference type="EMBL" id="AEG96970.1"/>
    </source>
</evidence>
<sequence>MLKSSEVKLAKIIADLAIFLEFTSEELLDPDAAVEAMEQVAAELQLLDDEERSNLANIFIDLSNEYEGDKSEYVRDLPESLGLI</sequence>
<dbReference type="HOGENOM" id="CLU_182327_0_0_6"/>
<accession>A0A0H3FVV0</accession>
<gene>
    <name evidence="1" type="ordered locus">EAE_10270</name>
</gene>
<evidence type="ECO:0000313" key="2">
    <source>
        <dbReference type="Proteomes" id="UP000008881"/>
    </source>
</evidence>
<name>A0A0H3FVV0_KLEAK</name>
<dbReference type="RefSeq" id="WP_015704286.1">
    <property type="nucleotide sequence ID" value="NC_015663.1"/>
</dbReference>
<dbReference type="OrthoDB" id="8780523at2"/>
<proteinExistence type="predicted"/>
<reference evidence="1 2" key="1">
    <citation type="journal article" date="2012" name="J. Bacteriol.">
        <title>Complete genome sequence of Enterobacter aerogenes KCTC 2190.</title>
        <authorList>
            <person name="Shin S.H."/>
            <person name="Kim S."/>
            <person name="Kim J.Y."/>
            <person name="Lee S."/>
            <person name="Um Y."/>
            <person name="Oh M.K."/>
            <person name="Kim Y.R."/>
            <person name="Lee J."/>
            <person name="Yang K.S."/>
        </authorList>
    </citation>
    <scope>NUCLEOTIDE SEQUENCE [LARGE SCALE GENOMIC DNA]</scope>
    <source>
        <strain evidence="1 2">KCTC 2190</strain>
    </source>
</reference>
<dbReference type="EMBL" id="CP002824">
    <property type="protein sequence ID" value="AEG96970.1"/>
    <property type="molecule type" value="Genomic_DNA"/>
</dbReference>
<organism evidence="1 2">
    <name type="scientific">Klebsiella aerogenes (strain ATCC 13048 / DSM 30053 / CCUG 1429 / JCM 1235 / KCTC 2190 / NBRC 13534 / NCIMB 10102 / NCTC 10006 / CDC 819-56)</name>
    <name type="common">Enterobacter aerogenes</name>
    <dbReference type="NCBI Taxonomy" id="1028307"/>
    <lineage>
        <taxon>Bacteria</taxon>
        <taxon>Pseudomonadati</taxon>
        <taxon>Pseudomonadota</taxon>
        <taxon>Gammaproteobacteria</taxon>
        <taxon>Enterobacterales</taxon>
        <taxon>Enterobacteriaceae</taxon>
        <taxon>Klebsiella/Raoultella group</taxon>
        <taxon>Klebsiella</taxon>
    </lineage>
</organism>